<dbReference type="Pfam" id="PF03865">
    <property type="entry name" value="ShlB"/>
    <property type="match status" value="1"/>
</dbReference>
<evidence type="ECO:0000259" key="7">
    <source>
        <dbReference type="Pfam" id="PF08479"/>
    </source>
</evidence>
<dbReference type="GO" id="GO:0008320">
    <property type="term" value="F:protein transmembrane transporter activity"/>
    <property type="evidence" value="ECO:0007669"/>
    <property type="project" value="TreeGrafter"/>
</dbReference>
<feature type="compositionally biased region" description="Polar residues" evidence="4">
    <location>
        <begin position="28"/>
        <end position="41"/>
    </location>
</feature>
<keyword evidence="1" id="KW-1134">Transmembrane beta strand</keyword>
<organism evidence="8 9">
    <name type="scientific">Adonisia turfae CCMR0081</name>
    <dbReference type="NCBI Taxonomy" id="2292702"/>
    <lineage>
        <taxon>Bacteria</taxon>
        <taxon>Bacillati</taxon>
        <taxon>Cyanobacteriota</taxon>
        <taxon>Adonisia</taxon>
        <taxon>Adonisia turfae</taxon>
    </lineage>
</organism>
<evidence type="ECO:0000256" key="3">
    <source>
        <dbReference type="ARBA" id="ARBA00023237"/>
    </source>
</evidence>
<keyword evidence="2" id="KW-0812">Transmembrane</keyword>
<dbReference type="InterPro" id="IPR005565">
    <property type="entry name" value="Hemolysn_activator_HlyB_C"/>
</dbReference>
<feature type="chain" id="PRO_5026947824" evidence="5">
    <location>
        <begin position="23"/>
        <end position="559"/>
    </location>
</feature>
<evidence type="ECO:0000256" key="1">
    <source>
        <dbReference type="ARBA" id="ARBA00022452"/>
    </source>
</evidence>
<dbReference type="Pfam" id="PF08479">
    <property type="entry name" value="POTRA_2"/>
    <property type="match status" value="1"/>
</dbReference>
<dbReference type="AlphaFoldDB" id="A0A6M0RQC9"/>
<keyword evidence="3" id="KW-0998">Cell outer membrane</keyword>
<dbReference type="Gene3D" id="2.40.160.50">
    <property type="entry name" value="membrane protein fhac: a member of the omp85/tpsb transporter family"/>
    <property type="match status" value="1"/>
</dbReference>
<dbReference type="EMBL" id="QXHD01000004">
    <property type="protein sequence ID" value="NEZ58454.1"/>
    <property type="molecule type" value="Genomic_DNA"/>
</dbReference>
<accession>A0A6M0RQC9</accession>
<dbReference type="PANTHER" id="PTHR34597:SF6">
    <property type="entry name" value="BLR6126 PROTEIN"/>
    <property type="match status" value="1"/>
</dbReference>
<dbReference type="InterPro" id="IPR013686">
    <property type="entry name" value="Polypept-transport_assoc_ShlB"/>
</dbReference>
<feature type="domain" description="Haemolysin activator HlyB C-terminal" evidence="6">
    <location>
        <begin position="216"/>
        <end position="517"/>
    </location>
</feature>
<dbReference type="GO" id="GO:0046819">
    <property type="term" value="P:protein secretion by the type V secretion system"/>
    <property type="evidence" value="ECO:0007669"/>
    <property type="project" value="TreeGrafter"/>
</dbReference>
<feature type="domain" description="Polypeptide-transport-associated ShlB-type" evidence="7">
    <location>
        <begin position="75"/>
        <end position="150"/>
    </location>
</feature>
<feature type="signal peptide" evidence="5">
    <location>
        <begin position="1"/>
        <end position="22"/>
    </location>
</feature>
<protein>
    <submittedName>
        <fullName evidence="8">ShlB/FhaC/HecB family hemolysin secretion/activation protein</fullName>
    </submittedName>
</protein>
<evidence type="ECO:0000313" key="8">
    <source>
        <dbReference type="EMBL" id="NEZ58454.1"/>
    </source>
</evidence>
<evidence type="ECO:0000256" key="4">
    <source>
        <dbReference type="SAM" id="MobiDB-lite"/>
    </source>
</evidence>
<gene>
    <name evidence="8" type="ORF">DXZ20_22965</name>
</gene>
<comment type="caution">
    <text evidence="8">The sequence shown here is derived from an EMBL/GenBank/DDBJ whole genome shotgun (WGS) entry which is preliminary data.</text>
</comment>
<feature type="region of interest" description="Disordered" evidence="4">
    <location>
        <begin position="26"/>
        <end position="74"/>
    </location>
</feature>
<dbReference type="GO" id="GO:0098046">
    <property type="term" value="C:type V protein secretion system complex"/>
    <property type="evidence" value="ECO:0007669"/>
    <property type="project" value="TreeGrafter"/>
</dbReference>
<name>A0A6M0RQC9_9CYAN</name>
<dbReference type="Proteomes" id="UP000481033">
    <property type="component" value="Unassembled WGS sequence"/>
</dbReference>
<evidence type="ECO:0000259" key="6">
    <source>
        <dbReference type="Pfam" id="PF03865"/>
    </source>
</evidence>
<proteinExistence type="predicted"/>
<evidence type="ECO:0000256" key="2">
    <source>
        <dbReference type="ARBA" id="ARBA00022692"/>
    </source>
</evidence>
<sequence length="559" mass="61092">MVSIYLLLVNLVPLLIATAVQAQPAIPDNSNPENDFPQQQELDPLPDTFPQPEDHPTLEQPTPVTPSGDAPPSSFQVDEIQVLGNTILDAEIQALVEPLEGQEVTFADLLTLRTAITQLYIDNGYISSGAFIPSNQVLEDGIVQIQIVEGAIEQVQINGLGRLREGYIRSRVSRATKAPLNVQRLEEALQLLQVDPLLQRVDAELTAGSGPGLNILILDLAEADPFFANLSTDNYRSPSIGSLQGNANVSYGNVLGFGDSLSASYSLTDGLDSYNVGYTVPINGLDGSLELRYQNSESEIVEDQLRDAGIRSESKTFSFNYRQPLTRSVSNEFALSLGFDFRESRSFILDDIPFSFSIGPEDGVSKVRAIRFAQDWVNRDINSVLAVRSQFNIGLDTFDATNNNTGTDGQFFSWLGQFQWVEQFSAGQLLVTRVNAQLTPDSLLPLERFSVGGIGTVRGYTQNQLVTDNAITASTEFRFPIGPNLQLTPFIDAGGGWNNKTPDPDPGFLIGTGLGLRWQPSNIVNVRLDYGIPVISSGDEGNSLQENGFYFSVNLQPFE</sequence>
<keyword evidence="5" id="KW-0732">Signal</keyword>
<keyword evidence="1" id="KW-0472">Membrane</keyword>
<evidence type="ECO:0000313" key="9">
    <source>
        <dbReference type="Proteomes" id="UP000481033"/>
    </source>
</evidence>
<dbReference type="PANTHER" id="PTHR34597">
    <property type="entry name" value="SLR1661 PROTEIN"/>
    <property type="match status" value="1"/>
</dbReference>
<evidence type="ECO:0000256" key="5">
    <source>
        <dbReference type="SAM" id="SignalP"/>
    </source>
</evidence>
<dbReference type="InterPro" id="IPR051544">
    <property type="entry name" value="TPS_OM_transporter"/>
</dbReference>
<dbReference type="Gene3D" id="3.10.20.310">
    <property type="entry name" value="membrane protein fhac"/>
    <property type="match status" value="1"/>
</dbReference>
<reference evidence="8 9" key="1">
    <citation type="journal article" date="2020" name="Microb. Ecol.">
        <title>Ecogenomics of the Marine Benthic Filamentous Cyanobacterium Adonisia.</title>
        <authorList>
            <person name="Walter J.M."/>
            <person name="Coutinho F.H."/>
            <person name="Leomil L."/>
            <person name="Hargreaves P.I."/>
            <person name="Campeao M.E."/>
            <person name="Vieira V.V."/>
            <person name="Silva B.S."/>
            <person name="Fistarol G.O."/>
            <person name="Salomon P.S."/>
            <person name="Sawabe T."/>
            <person name="Mino S."/>
            <person name="Hosokawa M."/>
            <person name="Miyashita H."/>
            <person name="Maruyama F."/>
            <person name="van Verk M.C."/>
            <person name="Dutilh B.E."/>
            <person name="Thompson C.C."/>
            <person name="Thompson F.L."/>
        </authorList>
    </citation>
    <scope>NUCLEOTIDE SEQUENCE [LARGE SCALE GENOMIC DNA]</scope>
    <source>
        <strain evidence="8 9">CCMR0081</strain>
    </source>
</reference>
<keyword evidence="9" id="KW-1185">Reference proteome</keyword>